<evidence type="ECO:0000256" key="5">
    <source>
        <dbReference type="RuleBase" id="RU363041"/>
    </source>
</evidence>
<gene>
    <name evidence="6" type="ordered locus">Ppha_0462</name>
</gene>
<name>B4SCV4_PELPB</name>
<dbReference type="RefSeq" id="WP_012507283.1">
    <property type="nucleotide sequence ID" value="NC_011060.1"/>
</dbReference>
<dbReference type="EMBL" id="CP001110">
    <property type="protein sequence ID" value="ACF42788.1"/>
    <property type="molecule type" value="Genomic_DNA"/>
</dbReference>
<feature type="transmembrane region" description="Helical" evidence="5">
    <location>
        <begin position="45"/>
        <end position="63"/>
    </location>
</feature>
<evidence type="ECO:0000256" key="1">
    <source>
        <dbReference type="ARBA" id="ARBA00004141"/>
    </source>
</evidence>
<dbReference type="eggNOG" id="COG0730">
    <property type="taxonomic scope" value="Bacteria"/>
</dbReference>
<feature type="transmembrane region" description="Helical" evidence="5">
    <location>
        <begin position="75"/>
        <end position="93"/>
    </location>
</feature>
<dbReference type="AlphaFoldDB" id="B4SCV4"/>
<keyword evidence="2 5" id="KW-0812">Transmembrane</keyword>
<dbReference type="InterPro" id="IPR051598">
    <property type="entry name" value="TSUP/Inactive_protease-like"/>
</dbReference>
<proteinExistence type="inferred from homology"/>
<dbReference type="KEGG" id="pph:Ppha_0462"/>
<evidence type="ECO:0000256" key="2">
    <source>
        <dbReference type="ARBA" id="ARBA00022692"/>
    </source>
</evidence>
<sequence length="123" mass="12873" precursor="true">MPMHIAALLFLGVSAGILSGMFGVGGGIIIVPALVLLFGMTQQSAIATSLVALLLPVGLLGVIEYYHSGKISTTNIWIALLIAAGLFTGAYFGAKIAIHLSSDTLRKAFAVFMGIVALHLWFK</sequence>
<feature type="transmembrane region" description="Helical" evidence="5">
    <location>
        <begin position="6"/>
        <end position="38"/>
    </location>
</feature>
<keyword evidence="3 5" id="KW-1133">Transmembrane helix</keyword>
<dbReference type="Proteomes" id="UP000002724">
    <property type="component" value="Chromosome"/>
</dbReference>
<dbReference type="InterPro" id="IPR002781">
    <property type="entry name" value="TM_pro_TauE-like"/>
</dbReference>
<dbReference type="STRING" id="324925.Ppha_0462"/>
<evidence type="ECO:0000256" key="4">
    <source>
        <dbReference type="ARBA" id="ARBA00023136"/>
    </source>
</evidence>
<keyword evidence="4 5" id="KW-0472">Membrane</keyword>
<dbReference type="GO" id="GO:0005886">
    <property type="term" value="C:plasma membrane"/>
    <property type="evidence" value="ECO:0007669"/>
    <property type="project" value="UniProtKB-SubCell"/>
</dbReference>
<dbReference type="PANTHER" id="PTHR43701">
    <property type="entry name" value="MEMBRANE TRANSPORTER PROTEIN MJ0441-RELATED"/>
    <property type="match status" value="1"/>
</dbReference>
<keyword evidence="5" id="KW-1003">Cell membrane</keyword>
<dbReference type="HOGENOM" id="CLU_045498_13_2_10"/>
<comment type="similarity">
    <text evidence="5">Belongs to the 4-toluene sulfonate uptake permease (TSUP) (TC 2.A.102) family.</text>
</comment>
<dbReference type="Pfam" id="PF01925">
    <property type="entry name" value="TauE"/>
    <property type="match status" value="1"/>
</dbReference>
<evidence type="ECO:0000313" key="6">
    <source>
        <dbReference type="EMBL" id="ACF42788.1"/>
    </source>
</evidence>
<protein>
    <recommendedName>
        <fullName evidence="5">Probable membrane transporter protein</fullName>
    </recommendedName>
</protein>
<evidence type="ECO:0000313" key="7">
    <source>
        <dbReference type="Proteomes" id="UP000002724"/>
    </source>
</evidence>
<organism evidence="6 7">
    <name type="scientific">Pelodictyon phaeoclathratiforme (strain DSM 5477 / BU-1)</name>
    <dbReference type="NCBI Taxonomy" id="324925"/>
    <lineage>
        <taxon>Bacteria</taxon>
        <taxon>Pseudomonadati</taxon>
        <taxon>Chlorobiota</taxon>
        <taxon>Chlorobiia</taxon>
        <taxon>Chlorobiales</taxon>
        <taxon>Chlorobiaceae</taxon>
        <taxon>Chlorobium/Pelodictyon group</taxon>
        <taxon>Pelodictyon</taxon>
    </lineage>
</organism>
<evidence type="ECO:0000256" key="3">
    <source>
        <dbReference type="ARBA" id="ARBA00022989"/>
    </source>
</evidence>
<reference evidence="6 7" key="1">
    <citation type="submission" date="2008-06" db="EMBL/GenBank/DDBJ databases">
        <title>Complete sequence of Pelodictyon phaeoclathratiforme BU-1.</title>
        <authorList>
            <consortium name="US DOE Joint Genome Institute"/>
            <person name="Lucas S."/>
            <person name="Copeland A."/>
            <person name="Lapidus A."/>
            <person name="Glavina del Rio T."/>
            <person name="Dalin E."/>
            <person name="Tice H."/>
            <person name="Bruce D."/>
            <person name="Goodwin L."/>
            <person name="Pitluck S."/>
            <person name="Schmutz J."/>
            <person name="Larimer F."/>
            <person name="Land M."/>
            <person name="Hauser L."/>
            <person name="Kyrpides N."/>
            <person name="Mikhailova N."/>
            <person name="Liu Z."/>
            <person name="Li T."/>
            <person name="Zhao F."/>
            <person name="Overmann J."/>
            <person name="Bryant D.A."/>
            <person name="Richardson P."/>
        </authorList>
    </citation>
    <scope>NUCLEOTIDE SEQUENCE [LARGE SCALE GENOMIC DNA]</scope>
    <source>
        <strain evidence="7">DSM 5477 / BU-1</strain>
    </source>
</reference>
<comment type="subcellular location">
    <subcellularLocation>
        <location evidence="5">Cell membrane</location>
        <topology evidence="5">Multi-pass membrane protein</topology>
    </subcellularLocation>
    <subcellularLocation>
        <location evidence="1">Membrane</location>
        <topology evidence="1">Multi-pass membrane protein</topology>
    </subcellularLocation>
</comment>
<feature type="transmembrane region" description="Helical" evidence="5">
    <location>
        <begin position="105"/>
        <end position="122"/>
    </location>
</feature>
<keyword evidence="7" id="KW-1185">Reference proteome</keyword>
<accession>B4SCV4</accession>
<dbReference type="PANTHER" id="PTHR43701:SF2">
    <property type="entry name" value="MEMBRANE TRANSPORTER PROTEIN YJNA-RELATED"/>
    <property type="match status" value="1"/>
</dbReference>